<sequence length="697" mass="77852">MVQVGRLRLKEKTGGEQLMTRRSRAAVAAAAASGAGAGDESHGGSDTMILRRKDDDLSAVGDGFCVDDNKDGDLLEYDPEPVFRRMGTLNCKDSCCPNFGGRCPLHGKERLTCRVKGCDRFDQKRGLCVKHLGADKGVTRVPVKSKKKFPATRGRGQSRSKGEAAEGLANEKQASAVTCSACNAMQCSAVQCSNQLLLVPAYKALMHKRFREVEDDPSISVNEMAIRIVKDFQEHLTTTGGVLQKRSRTGELSEIDSETATKKVCQDIYDRNDTYTAWKKKLPRHQLISGYVPKSNNPKPLEAVSSSFAAGVNITGDVFITMRDEDHPQYKLTMNQLFNTLPNNPGQRANVKKAAANVFNFFKSELAKTGGSFKRRTKAEGSDGFESLDDDVVLARIKRDIKNRNQPCMLKMRGGVARTVTPNKKRRRSAKTDDELEEDDSRYTRRAKRTAFCKDQPLKYVGNHLGVLLRAEGWATAWRKTDGINFDQIYFDPRCKDRKMAVEGVDMLSGHEAVALWAYKTGYYERNVVQTEGGRRLLHRAGILEDPYSIFGGRESGDAKPAANSTYGEDNETDSQLAVDTTDETTDEGLSFYSNSMQKTRALFKKVQAEYELAHEQEDEQGSIFYSHLLLYLEKKAHLKEFNLGKELEIIAKNVSEYEETKRDHLDAEKRGLPGKGFYKSCLSLLITQCKEKLPLT</sequence>
<protein>
    <submittedName>
        <fullName evidence="2">Uncharacterized protein</fullName>
    </submittedName>
</protein>
<name>K0T5W1_THAOC</name>
<evidence type="ECO:0000313" key="3">
    <source>
        <dbReference type="Proteomes" id="UP000266841"/>
    </source>
</evidence>
<feature type="region of interest" description="Disordered" evidence="1">
    <location>
        <begin position="144"/>
        <end position="167"/>
    </location>
</feature>
<evidence type="ECO:0000313" key="2">
    <source>
        <dbReference type="EMBL" id="EJK65782.1"/>
    </source>
</evidence>
<reference evidence="2 3" key="1">
    <citation type="journal article" date="2012" name="Genome Biol.">
        <title>Genome and low-iron response of an oceanic diatom adapted to chronic iron limitation.</title>
        <authorList>
            <person name="Lommer M."/>
            <person name="Specht M."/>
            <person name="Roy A.S."/>
            <person name="Kraemer L."/>
            <person name="Andreson R."/>
            <person name="Gutowska M.A."/>
            <person name="Wolf J."/>
            <person name="Bergner S.V."/>
            <person name="Schilhabel M.B."/>
            <person name="Klostermeier U.C."/>
            <person name="Beiko R.G."/>
            <person name="Rosenstiel P."/>
            <person name="Hippler M."/>
            <person name="Laroche J."/>
        </authorList>
    </citation>
    <scope>NUCLEOTIDE SEQUENCE [LARGE SCALE GENOMIC DNA]</scope>
    <source>
        <strain evidence="2 3">CCMP1005</strain>
    </source>
</reference>
<keyword evidence="3" id="KW-1185">Reference proteome</keyword>
<feature type="compositionally biased region" description="Polar residues" evidence="1">
    <location>
        <begin position="563"/>
        <end position="578"/>
    </location>
</feature>
<comment type="caution">
    <text evidence="2">The sequence shown here is derived from an EMBL/GenBank/DDBJ whole genome shotgun (WGS) entry which is preliminary data.</text>
</comment>
<dbReference type="eggNOG" id="ENOG502QZ1F">
    <property type="taxonomic scope" value="Eukaryota"/>
</dbReference>
<dbReference type="AlphaFoldDB" id="K0T5W1"/>
<feature type="region of interest" description="Disordered" evidence="1">
    <location>
        <begin position="417"/>
        <end position="441"/>
    </location>
</feature>
<evidence type="ECO:0000256" key="1">
    <source>
        <dbReference type="SAM" id="MobiDB-lite"/>
    </source>
</evidence>
<dbReference type="Proteomes" id="UP000266841">
    <property type="component" value="Unassembled WGS sequence"/>
</dbReference>
<dbReference type="EMBL" id="AGNL01015474">
    <property type="protein sequence ID" value="EJK65782.1"/>
    <property type="molecule type" value="Genomic_DNA"/>
</dbReference>
<dbReference type="OrthoDB" id="10671599at2759"/>
<feature type="region of interest" description="Disordered" evidence="1">
    <location>
        <begin position="559"/>
        <end position="578"/>
    </location>
</feature>
<proteinExistence type="predicted"/>
<gene>
    <name evidence="2" type="ORF">THAOC_13325</name>
</gene>
<organism evidence="2 3">
    <name type="scientific">Thalassiosira oceanica</name>
    <name type="common">Marine diatom</name>
    <dbReference type="NCBI Taxonomy" id="159749"/>
    <lineage>
        <taxon>Eukaryota</taxon>
        <taxon>Sar</taxon>
        <taxon>Stramenopiles</taxon>
        <taxon>Ochrophyta</taxon>
        <taxon>Bacillariophyta</taxon>
        <taxon>Coscinodiscophyceae</taxon>
        <taxon>Thalassiosirophycidae</taxon>
        <taxon>Thalassiosirales</taxon>
        <taxon>Thalassiosiraceae</taxon>
        <taxon>Thalassiosira</taxon>
    </lineage>
</organism>
<accession>K0T5W1</accession>